<organism evidence="1 2">
    <name type="scientific">Cichorium intybus</name>
    <name type="common">Chicory</name>
    <dbReference type="NCBI Taxonomy" id="13427"/>
    <lineage>
        <taxon>Eukaryota</taxon>
        <taxon>Viridiplantae</taxon>
        <taxon>Streptophyta</taxon>
        <taxon>Embryophyta</taxon>
        <taxon>Tracheophyta</taxon>
        <taxon>Spermatophyta</taxon>
        <taxon>Magnoliopsida</taxon>
        <taxon>eudicotyledons</taxon>
        <taxon>Gunneridae</taxon>
        <taxon>Pentapetalae</taxon>
        <taxon>asterids</taxon>
        <taxon>campanulids</taxon>
        <taxon>Asterales</taxon>
        <taxon>Asteraceae</taxon>
        <taxon>Cichorioideae</taxon>
        <taxon>Cichorieae</taxon>
        <taxon>Cichoriinae</taxon>
        <taxon>Cichorium</taxon>
    </lineage>
</organism>
<evidence type="ECO:0000313" key="1">
    <source>
        <dbReference type="EMBL" id="KAI3792879.1"/>
    </source>
</evidence>
<dbReference type="Proteomes" id="UP001055811">
    <property type="component" value="Linkage Group LG01"/>
</dbReference>
<reference evidence="1 2" key="2">
    <citation type="journal article" date="2022" name="Mol. Ecol. Resour.">
        <title>The genomes of chicory, endive, great burdock and yacon provide insights into Asteraceae paleo-polyploidization history and plant inulin production.</title>
        <authorList>
            <person name="Fan W."/>
            <person name="Wang S."/>
            <person name="Wang H."/>
            <person name="Wang A."/>
            <person name="Jiang F."/>
            <person name="Liu H."/>
            <person name="Zhao H."/>
            <person name="Xu D."/>
            <person name="Zhang Y."/>
        </authorList>
    </citation>
    <scope>NUCLEOTIDE SEQUENCE [LARGE SCALE GENOMIC DNA]</scope>
    <source>
        <strain evidence="2">cv. Punajuju</strain>
        <tissue evidence="1">Leaves</tissue>
    </source>
</reference>
<keyword evidence="2" id="KW-1185">Reference proteome</keyword>
<sequence>MQPSSSMKTNVDSESDEHFLEKRNIKSDCSKKTNVGSESDECSSEKSDDQNDTKPSNEWSRYLYYDVSTVSTSVPYKLRENTSSYFAFGQGFFWLLMEDLEKKLLELGVDRIVLGVIPGIVSIRAHALHNQTKTHQIRFLCMCIHYSFDIHSTPNPNTLFPL</sequence>
<name>A0ACB9HAG0_CICIN</name>
<gene>
    <name evidence="1" type="ORF">L2E82_06770</name>
</gene>
<proteinExistence type="predicted"/>
<evidence type="ECO:0000313" key="2">
    <source>
        <dbReference type="Proteomes" id="UP001055811"/>
    </source>
</evidence>
<dbReference type="EMBL" id="CM042009">
    <property type="protein sequence ID" value="KAI3792879.1"/>
    <property type="molecule type" value="Genomic_DNA"/>
</dbReference>
<reference evidence="2" key="1">
    <citation type="journal article" date="2022" name="Mol. Ecol. Resour.">
        <title>The genomes of chicory, endive, great burdock and yacon provide insights into Asteraceae palaeo-polyploidization history and plant inulin production.</title>
        <authorList>
            <person name="Fan W."/>
            <person name="Wang S."/>
            <person name="Wang H."/>
            <person name="Wang A."/>
            <person name="Jiang F."/>
            <person name="Liu H."/>
            <person name="Zhao H."/>
            <person name="Xu D."/>
            <person name="Zhang Y."/>
        </authorList>
    </citation>
    <scope>NUCLEOTIDE SEQUENCE [LARGE SCALE GENOMIC DNA]</scope>
    <source>
        <strain evidence="2">cv. Punajuju</strain>
    </source>
</reference>
<accession>A0ACB9HAG0</accession>
<comment type="caution">
    <text evidence="1">The sequence shown here is derived from an EMBL/GenBank/DDBJ whole genome shotgun (WGS) entry which is preliminary data.</text>
</comment>
<protein>
    <submittedName>
        <fullName evidence="1">Uncharacterized protein</fullName>
    </submittedName>
</protein>